<dbReference type="GO" id="GO:0006099">
    <property type="term" value="P:tricarboxylic acid cycle"/>
    <property type="evidence" value="ECO:0007669"/>
    <property type="project" value="TreeGrafter"/>
</dbReference>
<dbReference type="PIRSF" id="PIRSF000157">
    <property type="entry name" value="Oxoglu_dh_E1"/>
    <property type="match status" value="1"/>
</dbReference>
<dbReference type="Pfam" id="PF02779">
    <property type="entry name" value="Transket_pyr"/>
    <property type="match status" value="1"/>
</dbReference>
<keyword evidence="13" id="KW-1185">Reference proteome</keyword>
<dbReference type="CDD" id="cd02016">
    <property type="entry name" value="TPP_E1_OGDC_like"/>
    <property type="match status" value="1"/>
</dbReference>
<dbReference type="InterPro" id="IPR011603">
    <property type="entry name" value="2oxoglutarate_DH_E1"/>
</dbReference>
<comment type="cofactor">
    <cofactor evidence="1">
        <name>thiamine diphosphate</name>
        <dbReference type="ChEBI" id="CHEBI:58937"/>
    </cofactor>
</comment>
<evidence type="ECO:0000256" key="7">
    <source>
        <dbReference type="ARBA" id="ARBA00023002"/>
    </source>
</evidence>
<comment type="caution">
    <text evidence="12">The sequence shown here is derived from an EMBL/GenBank/DDBJ whole genome shotgun (WGS) entry which is preliminary data.</text>
</comment>
<evidence type="ECO:0000256" key="10">
    <source>
        <dbReference type="ARBA" id="ARBA00030680"/>
    </source>
</evidence>
<dbReference type="Gene3D" id="3.40.50.12470">
    <property type="match status" value="1"/>
</dbReference>
<keyword evidence="8" id="KW-0786">Thiamine pyrophosphate</keyword>
<dbReference type="PANTHER" id="PTHR23152">
    <property type="entry name" value="2-OXOGLUTARATE DEHYDROGENASE"/>
    <property type="match status" value="1"/>
</dbReference>
<evidence type="ECO:0000313" key="12">
    <source>
        <dbReference type="EMBL" id="EKE78337.1"/>
    </source>
</evidence>
<keyword evidence="7 12" id="KW-0560">Oxidoreductase</keyword>
<protein>
    <recommendedName>
        <fullName evidence="6">2-oxoglutarate dehydrogenase E1 component</fullName>
        <ecNumber evidence="5">1.2.4.2</ecNumber>
    </recommendedName>
    <alternativeName>
        <fullName evidence="10">Alpha-ketoglutarate dehydrogenase</fullName>
    </alternativeName>
</protein>
<proteinExistence type="inferred from homology"/>
<dbReference type="SMART" id="SM00861">
    <property type="entry name" value="Transket_pyr"/>
    <property type="match status" value="1"/>
</dbReference>
<dbReference type="AlphaFoldDB" id="K2JUW5"/>
<dbReference type="GO" id="GO:0005829">
    <property type="term" value="C:cytosol"/>
    <property type="evidence" value="ECO:0007669"/>
    <property type="project" value="TreeGrafter"/>
</dbReference>
<dbReference type="InterPro" id="IPR029061">
    <property type="entry name" value="THDP-binding"/>
</dbReference>
<dbReference type="EMBL" id="AMRL01000002">
    <property type="protein sequence ID" value="EKE78337.1"/>
    <property type="molecule type" value="Genomic_DNA"/>
</dbReference>
<evidence type="ECO:0000313" key="13">
    <source>
        <dbReference type="Proteomes" id="UP000006746"/>
    </source>
</evidence>
<evidence type="ECO:0000256" key="3">
    <source>
        <dbReference type="ARBA" id="ARBA00006936"/>
    </source>
</evidence>
<dbReference type="Gene3D" id="3.40.50.970">
    <property type="match status" value="1"/>
</dbReference>
<evidence type="ECO:0000256" key="2">
    <source>
        <dbReference type="ARBA" id="ARBA00003906"/>
    </source>
</evidence>
<dbReference type="NCBIfam" id="NF006914">
    <property type="entry name" value="PRK09404.1"/>
    <property type="match status" value="1"/>
</dbReference>
<dbReference type="SUPFAM" id="SSF52518">
    <property type="entry name" value="Thiamin diphosphate-binding fold (THDP-binding)"/>
    <property type="match status" value="2"/>
</dbReference>
<evidence type="ECO:0000256" key="5">
    <source>
        <dbReference type="ARBA" id="ARBA00012280"/>
    </source>
</evidence>
<dbReference type="GO" id="GO:0006096">
    <property type="term" value="P:glycolytic process"/>
    <property type="evidence" value="ECO:0007669"/>
    <property type="project" value="UniProtKB-KW"/>
</dbReference>
<evidence type="ECO:0000256" key="1">
    <source>
        <dbReference type="ARBA" id="ARBA00001964"/>
    </source>
</evidence>
<dbReference type="Pfam" id="PF00676">
    <property type="entry name" value="E1_dh"/>
    <property type="match status" value="1"/>
</dbReference>
<dbReference type="STRING" id="1207063.P24_02211"/>
<accession>K2JUW5</accession>
<dbReference type="Pfam" id="PF16870">
    <property type="entry name" value="OxoGdeHyase_C"/>
    <property type="match status" value="1"/>
</dbReference>
<organism evidence="12 13">
    <name type="scientific">Oceanibaculum indicum P24</name>
    <dbReference type="NCBI Taxonomy" id="1207063"/>
    <lineage>
        <taxon>Bacteria</taxon>
        <taxon>Pseudomonadati</taxon>
        <taxon>Pseudomonadota</taxon>
        <taxon>Alphaproteobacteria</taxon>
        <taxon>Rhodospirillales</taxon>
        <taxon>Oceanibaculaceae</taxon>
        <taxon>Oceanibaculum</taxon>
    </lineage>
</organism>
<dbReference type="NCBIfam" id="NF008907">
    <property type="entry name" value="PRK12270.1"/>
    <property type="match status" value="1"/>
</dbReference>
<evidence type="ECO:0000256" key="4">
    <source>
        <dbReference type="ARBA" id="ARBA00011301"/>
    </source>
</evidence>
<dbReference type="GO" id="GO:0045252">
    <property type="term" value="C:oxoglutarate dehydrogenase complex"/>
    <property type="evidence" value="ECO:0007669"/>
    <property type="project" value="TreeGrafter"/>
</dbReference>
<dbReference type="NCBIfam" id="TIGR00239">
    <property type="entry name" value="2oxo_dh_E1"/>
    <property type="match status" value="1"/>
</dbReference>
<evidence type="ECO:0000256" key="9">
    <source>
        <dbReference type="ARBA" id="ARBA00023152"/>
    </source>
</evidence>
<dbReference type="Gene3D" id="3.40.50.11610">
    <property type="entry name" value="Multifunctional 2-oxoglutarate metabolism enzyme, C-terminal domain"/>
    <property type="match status" value="1"/>
</dbReference>
<dbReference type="eggNOG" id="COG0567">
    <property type="taxonomic scope" value="Bacteria"/>
</dbReference>
<dbReference type="Proteomes" id="UP000006746">
    <property type="component" value="Unassembled WGS sequence"/>
</dbReference>
<dbReference type="RefSeq" id="WP_008943060.1">
    <property type="nucleotide sequence ID" value="NZ_AMRL01000002.1"/>
</dbReference>
<name>K2JUW5_9PROT</name>
<dbReference type="InterPro" id="IPR031717">
    <property type="entry name" value="ODO-1/KGD_C"/>
</dbReference>
<dbReference type="InterPro" id="IPR042179">
    <property type="entry name" value="KGD_C_sf"/>
</dbReference>
<dbReference type="Gene3D" id="1.10.287.1150">
    <property type="entry name" value="TPP helical domain"/>
    <property type="match status" value="1"/>
</dbReference>
<dbReference type="FunFam" id="3.40.50.12470:FF:000003">
    <property type="entry name" value="2-oxoglutarate dehydrogenase E1 component"/>
    <property type="match status" value="1"/>
</dbReference>
<comment type="function">
    <text evidence="2">E1 component of the 2-oxoglutarate dehydrogenase (OGDH) complex which catalyzes the decarboxylation of 2-oxoglutarate, the first step in the conversion of 2-oxoglutarate to succinyl-CoA and CO(2).</text>
</comment>
<evidence type="ECO:0000259" key="11">
    <source>
        <dbReference type="SMART" id="SM00861"/>
    </source>
</evidence>
<dbReference type="EC" id="1.2.4.2" evidence="5"/>
<dbReference type="GO" id="GO:0030976">
    <property type="term" value="F:thiamine pyrophosphate binding"/>
    <property type="evidence" value="ECO:0007669"/>
    <property type="project" value="InterPro"/>
</dbReference>
<dbReference type="InterPro" id="IPR005475">
    <property type="entry name" value="Transketolase-like_Pyr-bd"/>
</dbReference>
<feature type="domain" description="Transketolase-like pyrimidine-binding" evidence="11">
    <location>
        <begin position="608"/>
        <end position="801"/>
    </location>
</feature>
<reference evidence="12 13" key="1">
    <citation type="journal article" date="2012" name="J. Bacteriol.">
        <title>Genome Sequence of Oceanibaculum indicum Type Strain P24.</title>
        <authorList>
            <person name="Lai Q."/>
            <person name="Shao Z."/>
        </authorList>
    </citation>
    <scope>NUCLEOTIDE SEQUENCE [LARGE SCALE GENOMIC DNA]</scope>
    <source>
        <strain evidence="12 13">P24</strain>
    </source>
</reference>
<comment type="similarity">
    <text evidence="3">Belongs to the alpha-ketoglutarate dehydrogenase family.</text>
</comment>
<evidence type="ECO:0000256" key="8">
    <source>
        <dbReference type="ARBA" id="ARBA00023052"/>
    </source>
</evidence>
<dbReference type="InterPro" id="IPR032106">
    <property type="entry name" value="2-oxogl_dehyd_N"/>
</dbReference>
<comment type="subunit">
    <text evidence="4">Homodimer. Part of the 2-oxoglutarate dehydrogenase (OGDH) complex composed of E1 (2-oxoglutarate dehydrogenase), E2 (dihydrolipoamide succinyltransferase) and E3 (dihydrolipoamide dehydrogenase); the complex contains multiple copies of the three enzymatic components (E1, E2 and E3).</text>
</comment>
<evidence type="ECO:0000256" key="6">
    <source>
        <dbReference type="ARBA" id="ARBA00013321"/>
    </source>
</evidence>
<gene>
    <name evidence="12" type="primary">sucA</name>
    <name evidence="12" type="ORF">P24_02211</name>
</gene>
<dbReference type="GO" id="GO:0004591">
    <property type="term" value="F:oxoglutarate dehydrogenase (succinyl-transferring) activity"/>
    <property type="evidence" value="ECO:0007669"/>
    <property type="project" value="UniProtKB-EC"/>
</dbReference>
<dbReference type="PANTHER" id="PTHR23152:SF4">
    <property type="entry name" value="2-OXOADIPATE DEHYDROGENASE COMPLEX COMPONENT E1"/>
    <property type="match status" value="1"/>
</dbReference>
<dbReference type="Pfam" id="PF16078">
    <property type="entry name" value="2-oxogl_dehyd_N"/>
    <property type="match status" value="1"/>
</dbReference>
<dbReference type="InterPro" id="IPR001017">
    <property type="entry name" value="DH_E1"/>
</dbReference>
<dbReference type="PATRIC" id="fig|1207063.3.peg.450"/>
<keyword evidence="9" id="KW-0324">Glycolysis</keyword>
<sequence length="956" mass="106443">MANSIDIDSVFSGANAPFIAELYARYLDNPGSVDASWQAVFGELTEANGVAVEQPSWSKDRTRIIGVPDPEAAKPVKGKANGAAPAMSEAEVKAAAMDSIRALMIIRAYRARGHLVSNLDPLGLAGTRFPHPELDPAHFGFTEADMDRPIFLANVLGREKASLREIMSILRDTYCGNIGVEYTHISDPAKKAWLQERIEGIRNHTEFTENGKKAILERLTAAESFERFLHVKYTGTKRFGLDGGEAAIPALEQIVKRGGQLGVQEIVVGMAHRGRLNVLTNFMGKPFRAVFSEFQGNPANPSDVQGSGDVKYHLGTSTDREFDGKSVHLSLTANPSHLEVVDAVVLGKVRAKQTQLKDTERRKVLGLLIHGDAAFAGQGIVAECFGMSELKGYRTGGTLHLIINNQIGFTTSPAYSRSSPYPSDVAKMVEAPIFHVNGDDPESVVHVARIATEFRQEFGSDVVIDMFCYRRFGHNEGDEPAYTQPLMYDAIGQHTSVRKLYAQRLVEEKLLTQDEADQVEKDFMAHLEEEFQAANSYKPNKADWLEGAWAGMETASGDDRRGETAVPLEKLREIGLKLCEIPEGVEANRKLVRQMEDRKKRLEAGENLDWATGEALAFGTLLTEGYPVRLSGQDSGRGTFSQRHAVVIDQKTEERYIPLANLSENQAQFEVIDSPLAEMSVLGFEYGYTLSEPRALVLWEAQFGDFANGAQVVIDQFISSGENKWLRMSGLVMLLPHGYEGQGPEHSSARLERYLQQCAEDNMQVVNITTPANYFHALRRQLHRKFRKPLIIMTPKSLLRHKLAVSTLADMAEGTTFHRVLYDNEVLCDDKDVKRVVLCSGKVYYDLYEERAKRGIKDVFFLRLEQLYPFPHKALAAELKRFPKAEVVWCQEEPENMGSWTFVDRKIEAVLTEIGAKHKRPVYVGRPAAAATATGLLKRHNMEQAKLVEEALTGKL</sequence>